<evidence type="ECO:0000256" key="6">
    <source>
        <dbReference type="ARBA" id="ARBA00023002"/>
    </source>
</evidence>
<sequence length="227" mass="24915">MNAGEGSTALDHETAPDGARTRHEEGSRSALNEPPALPPVDRAFAWTLLVTSVGAWIASAILVAERLHLYKDPGYVTSCDINPWLSCGTVMKSWQAALFGFPNPLIGIVGFAIVVTIAMSMLAGARFRRWFWVCLQIGLFLALAFLGFLYYSAVFVIGALCIYCMIVWFFALPMFFATLKRNLVTGTIPAPAGVVRFFDHWTFVIVAVAEVLVFGGVFIQFYDAFLG</sequence>
<dbReference type="InterPro" id="IPR038354">
    <property type="entry name" value="VKOR_sf"/>
</dbReference>
<dbReference type="Proteomes" id="UP001247307">
    <property type="component" value="Unassembled WGS sequence"/>
</dbReference>
<keyword evidence="4" id="KW-0874">Quinone</keyword>
<dbReference type="GO" id="GO:0048038">
    <property type="term" value="F:quinone binding"/>
    <property type="evidence" value="ECO:0007669"/>
    <property type="project" value="UniProtKB-KW"/>
</dbReference>
<keyword evidence="9" id="KW-0676">Redox-active center</keyword>
<name>A0AAE3YGC7_9MICC</name>
<dbReference type="InterPro" id="IPR012932">
    <property type="entry name" value="VKOR"/>
</dbReference>
<proteinExistence type="inferred from homology"/>
<evidence type="ECO:0000256" key="1">
    <source>
        <dbReference type="ARBA" id="ARBA00004141"/>
    </source>
</evidence>
<comment type="subcellular location">
    <subcellularLocation>
        <location evidence="1">Membrane</location>
        <topology evidence="1">Multi-pass membrane protein</topology>
    </subcellularLocation>
</comment>
<organism evidence="13 14">
    <name type="scientific">Falsarthrobacter nasiphocae</name>
    <dbReference type="NCBI Taxonomy" id="189863"/>
    <lineage>
        <taxon>Bacteria</taxon>
        <taxon>Bacillati</taxon>
        <taxon>Actinomycetota</taxon>
        <taxon>Actinomycetes</taxon>
        <taxon>Micrococcales</taxon>
        <taxon>Micrococcaceae</taxon>
        <taxon>Falsarthrobacter</taxon>
    </lineage>
</organism>
<keyword evidence="5 11" id="KW-1133">Transmembrane helix</keyword>
<evidence type="ECO:0000313" key="13">
    <source>
        <dbReference type="EMBL" id="MDR6892934.1"/>
    </source>
</evidence>
<feature type="transmembrane region" description="Helical" evidence="11">
    <location>
        <begin position="200"/>
        <end position="222"/>
    </location>
</feature>
<evidence type="ECO:0000256" key="7">
    <source>
        <dbReference type="ARBA" id="ARBA00023136"/>
    </source>
</evidence>
<reference evidence="13" key="1">
    <citation type="submission" date="2023-07" db="EMBL/GenBank/DDBJ databases">
        <title>Sequencing the genomes of 1000 actinobacteria strains.</title>
        <authorList>
            <person name="Klenk H.-P."/>
        </authorList>
    </citation>
    <scope>NUCLEOTIDE SEQUENCE</scope>
    <source>
        <strain evidence="13">DSM 13988</strain>
    </source>
</reference>
<evidence type="ECO:0000256" key="9">
    <source>
        <dbReference type="ARBA" id="ARBA00023284"/>
    </source>
</evidence>
<feature type="domain" description="Vitamin K epoxide reductase" evidence="12">
    <location>
        <begin position="41"/>
        <end position="182"/>
    </location>
</feature>
<keyword evidence="6" id="KW-0560">Oxidoreductase</keyword>
<feature type="transmembrane region" description="Helical" evidence="11">
    <location>
        <begin position="157"/>
        <end position="179"/>
    </location>
</feature>
<dbReference type="PANTHER" id="PTHR34573">
    <property type="entry name" value="VKC DOMAIN-CONTAINING PROTEIN"/>
    <property type="match status" value="1"/>
</dbReference>
<evidence type="ECO:0000256" key="3">
    <source>
        <dbReference type="ARBA" id="ARBA00022692"/>
    </source>
</evidence>
<dbReference type="PANTHER" id="PTHR34573:SF1">
    <property type="entry name" value="VITAMIN K EPOXIDE REDUCTASE DOMAIN-CONTAINING PROTEIN"/>
    <property type="match status" value="1"/>
</dbReference>
<keyword evidence="14" id="KW-1185">Reference proteome</keyword>
<feature type="transmembrane region" description="Helical" evidence="11">
    <location>
        <begin position="130"/>
        <end position="151"/>
    </location>
</feature>
<keyword evidence="7 11" id="KW-0472">Membrane</keyword>
<evidence type="ECO:0000256" key="5">
    <source>
        <dbReference type="ARBA" id="ARBA00022989"/>
    </source>
</evidence>
<dbReference type="InterPro" id="IPR041714">
    <property type="entry name" value="VKOR_Actinobacteria"/>
</dbReference>
<comment type="similarity">
    <text evidence="2">Belongs to the VKOR family.</text>
</comment>
<keyword evidence="8" id="KW-1015">Disulfide bond</keyword>
<dbReference type="EMBL" id="JAVDUI010000001">
    <property type="protein sequence ID" value="MDR6892934.1"/>
    <property type="molecule type" value="Genomic_DNA"/>
</dbReference>
<protein>
    <submittedName>
        <fullName evidence="13">Membrane protein</fullName>
    </submittedName>
</protein>
<gene>
    <name evidence="13" type="ORF">J2S35_001874</name>
</gene>
<dbReference type="SMART" id="SM00756">
    <property type="entry name" value="VKc"/>
    <property type="match status" value="1"/>
</dbReference>
<dbReference type="RefSeq" id="WP_309852746.1">
    <property type="nucleotide sequence ID" value="NZ_BAAAIU010000004.1"/>
</dbReference>
<evidence type="ECO:0000259" key="12">
    <source>
        <dbReference type="SMART" id="SM00756"/>
    </source>
</evidence>
<dbReference type="CDD" id="cd12922">
    <property type="entry name" value="VKOR_5"/>
    <property type="match status" value="1"/>
</dbReference>
<comment type="caution">
    <text evidence="13">The sequence shown here is derived from an EMBL/GenBank/DDBJ whole genome shotgun (WGS) entry which is preliminary data.</text>
</comment>
<evidence type="ECO:0000256" key="4">
    <source>
        <dbReference type="ARBA" id="ARBA00022719"/>
    </source>
</evidence>
<evidence type="ECO:0000256" key="11">
    <source>
        <dbReference type="SAM" id="Phobius"/>
    </source>
</evidence>
<evidence type="ECO:0000256" key="10">
    <source>
        <dbReference type="SAM" id="MobiDB-lite"/>
    </source>
</evidence>
<dbReference type="Gene3D" id="1.20.1440.130">
    <property type="entry name" value="VKOR domain"/>
    <property type="match status" value="1"/>
</dbReference>
<evidence type="ECO:0000256" key="2">
    <source>
        <dbReference type="ARBA" id="ARBA00006214"/>
    </source>
</evidence>
<feature type="transmembrane region" description="Helical" evidence="11">
    <location>
        <begin position="43"/>
        <end position="64"/>
    </location>
</feature>
<dbReference type="GO" id="GO:0016491">
    <property type="term" value="F:oxidoreductase activity"/>
    <property type="evidence" value="ECO:0007669"/>
    <property type="project" value="UniProtKB-KW"/>
</dbReference>
<dbReference type="Pfam" id="PF07884">
    <property type="entry name" value="VKOR"/>
    <property type="match status" value="1"/>
</dbReference>
<feature type="region of interest" description="Disordered" evidence="10">
    <location>
        <begin position="1"/>
        <end position="35"/>
    </location>
</feature>
<feature type="compositionally biased region" description="Basic and acidic residues" evidence="10">
    <location>
        <begin position="10"/>
        <end position="27"/>
    </location>
</feature>
<dbReference type="GO" id="GO:0016020">
    <property type="term" value="C:membrane"/>
    <property type="evidence" value="ECO:0007669"/>
    <property type="project" value="UniProtKB-SubCell"/>
</dbReference>
<dbReference type="AlphaFoldDB" id="A0AAE3YGC7"/>
<evidence type="ECO:0000313" key="14">
    <source>
        <dbReference type="Proteomes" id="UP001247307"/>
    </source>
</evidence>
<keyword evidence="3 11" id="KW-0812">Transmembrane</keyword>
<feature type="transmembrane region" description="Helical" evidence="11">
    <location>
        <begin position="101"/>
        <end position="123"/>
    </location>
</feature>
<accession>A0AAE3YGC7</accession>
<evidence type="ECO:0000256" key="8">
    <source>
        <dbReference type="ARBA" id="ARBA00023157"/>
    </source>
</evidence>